<evidence type="ECO:0000256" key="1">
    <source>
        <dbReference type="ARBA" id="ARBA00023015"/>
    </source>
</evidence>
<dbReference type="SUPFAM" id="SSF47413">
    <property type="entry name" value="lambda repressor-like DNA-binding domains"/>
    <property type="match status" value="1"/>
</dbReference>
<keyword evidence="6" id="KW-1185">Reference proteome</keyword>
<dbReference type="InterPro" id="IPR046335">
    <property type="entry name" value="LacI/GalR-like_sensor"/>
</dbReference>
<dbReference type="SMART" id="SM00354">
    <property type="entry name" value="HTH_LACI"/>
    <property type="match status" value="1"/>
</dbReference>
<name>A0ABN2RQZ8_9PSEU</name>
<comment type="caution">
    <text evidence="5">The sequence shown here is derived from an EMBL/GenBank/DDBJ whole genome shotgun (WGS) entry which is preliminary data.</text>
</comment>
<dbReference type="Gene3D" id="3.40.50.2300">
    <property type="match status" value="2"/>
</dbReference>
<dbReference type="Gene3D" id="1.10.260.40">
    <property type="entry name" value="lambda repressor-like DNA-binding domains"/>
    <property type="match status" value="1"/>
</dbReference>
<protein>
    <submittedName>
        <fullName evidence="5">LacI family DNA-binding transcriptional regulator</fullName>
    </submittedName>
</protein>
<dbReference type="Pfam" id="PF13377">
    <property type="entry name" value="Peripla_BP_3"/>
    <property type="match status" value="1"/>
</dbReference>
<organism evidence="5 6">
    <name type="scientific">Amycolatopsis minnesotensis</name>
    <dbReference type="NCBI Taxonomy" id="337894"/>
    <lineage>
        <taxon>Bacteria</taxon>
        <taxon>Bacillati</taxon>
        <taxon>Actinomycetota</taxon>
        <taxon>Actinomycetes</taxon>
        <taxon>Pseudonocardiales</taxon>
        <taxon>Pseudonocardiaceae</taxon>
        <taxon>Amycolatopsis</taxon>
    </lineage>
</organism>
<dbReference type="InterPro" id="IPR010982">
    <property type="entry name" value="Lambda_DNA-bd_dom_sf"/>
</dbReference>
<dbReference type="EMBL" id="BAAANN010000024">
    <property type="protein sequence ID" value="GAA1973319.1"/>
    <property type="molecule type" value="Genomic_DNA"/>
</dbReference>
<dbReference type="PROSITE" id="PS00356">
    <property type="entry name" value="HTH_LACI_1"/>
    <property type="match status" value="1"/>
</dbReference>
<dbReference type="SUPFAM" id="SSF53822">
    <property type="entry name" value="Periplasmic binding protein-like I"/>
    <property type="match status" value="1"/>
</dbReference>
<sequence length="338" mass="35599">MLVVNTDGPVTLVEVARAAGVSKTTASDALRNSGRVSERTRKLVTSTATRLGYSPNASAQSLRRASTGAIGLHVPEVLTRSEYYMSFVFGVVDQAAERNYDVTLITSKHVPAPGAFHRVDGIVLGDPLETDPVVRGLLGAAVPTVTCERFTGEAVPSGVVRSDHAALLERLLAHLRSAGARRPALLASSSTTDWGNRLQQTFRAWCGERDLPVLMREQAFGSSAEVVRDNVRALLAADPAIDALVCAPDGSAVAALPVLREAGREVGGDLLLAACVDSSPLLHSDPPITAIDLHPRAAGAACAQLLFDLLAGKAPEGTERSLPIGLVERRSTTRSSTF</sequence>
<reference evidence="5 6" key="1">
    <citation type="journal article" date="2019" name="Int. J. Syst. Evol. Microbiol.">
        <title>The Global Catalogue of Microorganisms (GCM) 10K type strain sequencing project: providing services to taxonomists for standard genome sequencing and annotation.</title>
        <authorList>
            <consortium name="The Broad Institute Genomics Platform"/>
            <consortium name="The Broad Institute Genome Sequencing Center for Infectious Disease"/>
            <person name="Wu L."/>
            <person name="Ma J."/>
        </authorList>
    </citation>
    <scope>NUCLEOTIDE SEQUENCE [LARGE SCALE GENOMIC DNA]</scope>
    <source>
        <strain evidence="5 6">JCM 14545</strain>
    </source>
</reference>
<dbReference type="CDD" id="cd01392">
    <property type="entry name" value="HTH_LacI"/>
    <property type="match status" value="1"/>
</dbReference>
<dbReference type="Pfam" id="PF00356">
    <property type="entry name" value="LacI"/>
    <property type="match status" value="1"/>
</dbReference>
<dbReference type="InterPro" id="IPR000843">
    <property type="entry name" value="HTH_LacI"/>
</dbReference>
<accession>A0ABN2RQZ8</accession>
<keyword evidence="1" id="KW-0805">Transcription regulation</keyword>
<keyword evidence="3" id="KW-0804">Transcription</keyword>
<gene>
    <name evidence="5" type="ORF">GCM10009754_55180</name>
</gene>
<evidence type="ECO:0000256" key="3">
    <source>
        <dbReference type="ARBA" id="ARBA00023163"/>
    </source>
</evidence>
<keyword evidence="2 5" id="KW-0238">DNA-binding</keyword>
<evidence type="ECO:0000259" key="4">
    <source>
        <dbReference type="PROSITE" id="PS50932"/>
    </source>
</evidence>
<dbReference type="PANTHER" id="PTHR30146">
    <property type="entry name" value="LACI-RELATED TRANSCRIPTIONAL REPRESSOR"/>
    <property type="match status" value="1"/>
</dbReference>
<proteinExistence type="predicted"/>
<dbReference type="PANTHER" id="PTHR30146:SF153">
    <property type="entry name" value="LACTOSE OPERON REPRESSOR"/>
    <property type="match status" value="1"/>
</dbReference>
<dbReference type="Proteomes" id="UP001501116">
    <property type="component" value="Unassembled WGS sequence"/>
</dbReference>
<dbReference type="GO" id="GO:0003677">
    <property type="term" value="F:DNA binding"/>
    <property type="evidence" value="ECO:0007669"/>
    <property type="project" value="UniProtKB-KW"/>
</dbReference>
<evidence type="ECO:0000313" key="5">
    <source>
        <dbReference type="EMBL" id="GAA1973319.1"/>
    </source>
</evidence>
<dbReference type="CDD" id="cd06267">
    <property type="entry name" value="PBP1_LacI_sugar_binding-like"/>
    <property type="match status" value="1"/>
</dbReference>
<feature type="domain" description="HTH lacI-type" evidence="4">
    <location>
        <begin position="10"/>
        <end position="64"/>
    </location>
</feature>
<evidence type="ECO:0000313" key="6">
    <source>
        <dbReference type="Proteomes" id="UP001501116"/>
    </source>
</evidence>
<dbReference type="InterPro" id="IPR028082">
    <property type="entry name" value="Peripla_BP_I"/>
</dbReference>
<dbReference type="PROSITE" id="PS50932">
    <property type="entry name" value="HTH_LACI_2"/>
    <property type="match status" value="1"/>
</dbReference>
<evidence type="ECO:0000256" key="2">
    <source>
        <dbReference type="ARBA" id="ARBA00023125"/>
    </source>
</evidence>